<name>A0ABQ4EG37_9ACTN</name>
<gene>
    <name evidence="1" type="ORF">Pma05_02510</name>
</gene>
<dbReference type="Proteomes" id="UP000621500">
    <property type="component" value="Unassembled WGS sequence"/>
</dbReference>
<accession>A0ABQ4EG37</accession>
<dbReference type="EMBL" id="BONX01000002">
    <property type="protein sequence ID" value="GIG93678.1"/>
    <property type="molecule type" value="Genomic_DNA"/>
</dbReference>
<protein>
    <recommendedName>
        <fullName evidence="3">ESX-1 secretion-associated protein</fullName>
    </recommendedName>
</protein>
<keyword evidence="2" id="KW-1185">Reference proteome</keyword>
<evidence type="ECO:0000313" key="2">
    <source>
        <dbReference type="Proteomes" id="UP000621500"/>
    </source>
</evidence>
<proteinExistence type="predicted"/>
<comment type="caution">
    <text evidence="1">The sequence shown here is derived from an EMBL/GenBank/DDBJ whole genome shotgun (WGS) entry which is preliminary data.</text>
</comment>
<evidence type="ECO:0000313" key="1">
    <source>
        <dbReference type="EMBL" id="GIG93678.1"/>
    </source>
</evidence>
<sequence length="123" mass="12847">MSTLDGSGSVGGPEFRADLPELQTAATRIASLADDYRGSFTPIIGAVEGTVAGNAGLPSFSTMSHFYTAVVSAAIRTVADELDTQAVQVRQAAQHFEEVDLEQRQRAAALHFDPRLGSGPGVA</sequence>
<evidence type="ECO:0008006" key="3">
    <source>
        <dbReference type="Google" id="ProtNLM"/>
    </source>
</evidence>
<reference evidence="1 2" key="1">
    <citation type="submission" date="2021-01" db="EMBL/GenBank/DDBJ databases">
        <title>Whole genome shotgun sequence of Plantactinospora mayteni NBRC 109088.</title>
        <authorList>
            <person name="Komaki H."/>
            <person name="Tamura T."/>
        </authorList>
    </citation>
    <scope>NUCLEOTIDE SEQUENCE [LARGE SCALE GENOMIC DNA]</scope>
    <source>
        <strain evidence="1 2">NBRC 109088</strain>
    </source>
</reference>
<organism evidence="1 2">
    <name type="scientific">Plantactinospora mayteni</name>
    <dbReference type="NCBI Taxonomy" id="566021"/>
    <lineage>
        <taxon>Bacteria</taxon>
        <taxon>Bacillati</taxon>
        <taxon>Actinomycetota</taxon>
        <taxon>Actinomycetes</taxon>
        <taxon>Micromonosporales</taxon>
        <taxon>Micromonosporaceae</taxon>
        <taxon>Plantactinospora</taxon>
    </lineage>
</organism>
<dbReference type="Gene3D" id="1.10.287.1060">
    <property type="entry name" value="ESAT-6-like"/>
    <property type="match status" value="1"/>
</dbReference>